<dbReference type="STRING" id="682795.AciX8_3270"/>
<organism evidence="3 4">
    <name type="scientific">Granulicella mallensis (strain ATCC BAA-1857 / DSM 23137 / MP5ACTX8)</name>
    <dbReference type="NCBI Taxonomy" id="682795"/>
    <lineage>
        <taxon>Bacteria</taxon>
        <taxon>Pseudomonadati</taxon>
        <taxon>Acidobacteriota</taxon>
        <taxon>Terriglobia</taxon>
        <taxon>Terriglobales</taxon>
        <taxon>Acidobacteriaceae</taxon>
        <taxon>Granulicella</taxon>
    </lineage>
</organism>
<dbReference type="FunFam" id="3.40.50.880:FF:000003">
    <property type="entry name" value="Anthranilate synthase component II"/>
    <property type="match status" value="1"/>
</dbReference>
<dbReference type="InterPro" id="IPR050472">
    <property type="entry name" value="Anth_synth/Amidotransfase"/>
</dbReference>
<dbReference type="EC" id="4.1.3.27" evidence="3"/>
<keyword evidence="1 3" id="KW-0315">Glutamine amidotransferase</keyword>
<gene>
    <name evidence="3" type="ordered locus">AciX8_3270</name>
</gene>
<dbReference type="RefSeq" id="WP_014266444.1">
    <property type="nucleotide sequence ID" value="NC_016631.1"/>
</dbReference>
<dbReference type="InterPro" id="IPR017926">
    <property type="entry name" value="GATASE"/>
</dbReference>
<keyword evidence="4" id="KW-1185">Reference proteome</keyword>
<dbReference type="OrthoDB" id="9807137at2"/>
<dbReference type="eggNOG" id="COG0512">
    <property type="taxonomic scope" value="Bacteria"/>
</dbReference>
<keyword evidence="3" id="KW-0456">Lyase</keyword>
<dbReference type="Pfam" id="PF00117">
    <property type="entry name" value="GATase"/>
    <property type="match status" value="1"/>
</dbReference>
<dbReference type="MEROPS" id="C26.A25"/>
<accession>G8NU14</accession>
<dbReference type="KEGG" id="gma:AciX8_3270"/>
<evidence type="ECO:0000313" key="4">
    <source>
        <dbReference type="Proteomes" id="UP000007113"/>
    </source>
</evidence>
<dbReference type="PANTHER" id="PTHR43418:SF4">
    <property type="entry name" value="MULTIFUNCTIONAL TRYPTOPHAN BIOSYNTHESIS PROTEIN"/>
    <property type="match status" value="1"/>
</dbReference>
<protein>
    <submittedName>
        <fullName evidence="3">Glutamine amidotransferase of anthranilate synthase</fullName>
        <ecNumber evidence="3">4.1.3.27</ecNumber>
    </submittedName>
</protein>
<dbReference type="PRINTS" id="PR00097">
    <property type="entry name" value="ANTSNTHASEII"/>
</dbReference>
<dbReference type="InterPro" id="IPR006221">
    <property type="entry name" value="TrpG/PapA_dom"/>
</dbReference>
<dbReference type="HOGENOM" id="CLU_014340_1_2_0"/>
<feature type="domain" description="Glutamine amidotransferase" evidence="2">
    <location>
        <begin position="5"/>
        <end position="189"/>
    </location>
</feature>
<dbReference type="GO" id="GO:0005829">
    <property type="term" value="C:cytosol"/>
    <property type="evidence" value="ECO:0007669"/>
    <property type="project" value="TreeGrafter"/>
</dbReference>
<dbReference type="Proteomes" id="UP000007113">
    <property type="component" value="Chromosome"/>
</dbReference>
<dbReference type="EMBL" id="CP003130">
    <property type="protein sequence ID" value="AEU37570.1"/>
    <property type="molecule type" value="Genomic_DNA"/>
</dbReference>
<dbReference type="GO" id="GO:0004049">
    <property type="term" value="F:anthranilate synthase activity"/>
    <property type="evidence" value="ECO:0007669"/>
    <property type="project" value="UniProtKB-EC"/>
</dbReference>
<evidence type="ECO:0000259" key="2">
    <source>
        <dbReference type="Pfam" id="PF00117"/>
    </source>
</evidence>
<dbReference type="PANTHER" id="PTHR43418">
    <property type="entry name" value="MULTIFUNCTIONAL TRYPTOPHAN BIOSYNTHESIS PROTEIN-RELATED"/>
    <property type="match status" value="1"/>
</dbReference>
<dbReference type="GO" id="GO:0016740">
    <property type="term" value="F:transferase activity"/>
    <property type="evidence" value="ECO:0007669"/>
    <property type="project" value="UniProtKB-KW"/>
</dbReference>
<dbReference type="Gene3D" id="3.40.50.880">
    <property type="match status" value="1"/>
</dbReference>
<evidence type="ECO:0000256" key="1">
    <source>
        <dbReference type="ARBA" id="ARBA00022962"/>
    </source>
</evidence>
<dbReference type="NCBIfam" id="TIGR00566">
    <property type="entry name" value="trpG_papA"/>
    <property type="match status" value="1"/>
</dbReference>
<reference evidence="3 4" key="1">
    <citation type="submission" date="2011-11" db="EMBL/GenBank/DDBJ databases">
        <title>Complete sequence of Granulicella mallensis MP5ACTX8.</title>
        <authorList>
            <consortium name="US DOE Joint Genome Institute"/>
            <person name="Lucas S."/>
            <person name="Copeland A."/>
            <person name="Lapidus A."/>
            <person name="Cheng J.-F."/>
            <person name="Goodwin L."/>
            <person name="Pitluck S."/>
            <person name="Peters L."/>
            <person name="Lu M."/>
            <person name="Detter J.C."/>
            <person name="Han C."/>
            <person name="Tapia R."/>
            <person name="Land M."/>
            <person name="Hauser L."/>
            <person name="Kyrpides N."/>
            <person name="Ivanova N."/>
            <person name="Mikhailova N."/>
            <person name="Pagani I."/>
            <person name="Rawat S."/>
            <person name="Mannisto M."/>
            <person name="Haggblom M."/>
            <person name="Woyke T."/>
        </authorList>
    </citation>
    <scope>NUCLEOTIDE SEQUENCE [LARGE SCALE GENOMIC DNA]</scope>
    <source>
        <strain evidence="4">ATCC BAA-1857 / DSM 23137 / MP5ACTX8</strain>
    </source>
</reference>
<dbReference type="GO" id="GO:0000162">
    <property type="term" value="P:L-tryptophan biosynthetic process"/>
    <property type="evidence" value="ECO:0007669"/>
    <property type="project" value="TreeGrafter"/>
</dbReference>
<keyword evidence="3" id="KW-0808">Transferase</keyword>
<proteinExistence type="predicted"/>
<name>G8NU14_GRAMM</name>
<dbReference type="PRINTS" id="PR00099">
    <property type="entry name" value="CPSGATASE"/>
</dbReference>
<dbReference type="SUPFAM" id="SSF52317">
    <property type="entry name" value="Class I glutamine amidotransferase-like"/>
    <property type="match status" value="1"/>
</dbReference>
<evidence type="ECO:0000313" key="3">
    <source>
        <dbReference type="EMBL" id="AEU37570.1"/>
    </source>
</evidence>
<sequence length="192" mass="21227">MKIALIDNYDSFTYNIRDLIYRVSGISATVFCNDEISYSAFADFNADCVVISPGPGHPARARDFGICADILQHSEKPVFGICLGHQGIGVAFGGKVDLAPQPVHGQIAVISHEGQGLFEGIPQRVKMVRYHSLIVDSDLPEPLYKTAWTDEGLIMGLQHRERSIFGVQFHPESICSEFGETLMANFLREVKL</sequence>
<dbReference type="InterPro" id="IPR029062">
    <property type="entry name" value="Class_I_gatase-like"/>
</dbReference>
<dbReference type="CDD" id="cd01743">
    <property type="entry name" value="GATase1_Anthranilate_Synthase"/>
    <property type="match status" value="1"/>
</dbReference>
<dbReference type="PRINTS" id="PR00096">
    <property type="entry name" value="GATASE"/>
</dbReference>
<dbReference type="PROSITE" id="PS51273">
    <property type="entry name" value="GATASE_TYPE_1"/>
    <property type="match status" value="1"/>
</dbReference>
<dbReference type="AlphaFoldDB" id="G8NU14"/>